<feature type="transmembrane region" description="Helical" evidence="1">
    <location>
        <begin position="51"/>
        <end position="70"/>
    </location>
</feature>
<organism evidence="2 3">
    <name type="scientific">Lentithecium fluviatile CBS 122367</name>
    <dbReference type="NCBI Taxonomy" id="1168545"/>
    <lineage>
        <taxon>Eukaryota</taxon>
        <taxon>Fungi</taxon>
        <taxon>Dikarya</taxon>
        <taxon>Ascomycota</taxon>
        <taxon>Pezizomycotina</taxon>
        <taxon>Dothideomycetes</taxon>
        <taxon>Pleosporomycetidae</taxon>
        <taxon>Pleosporales</taxon>
        <taxon>Massarineae</taxon>
        <taxon>Lentitheciaceae</taxon>
        <taxon>Lentithecium</taxon>
    </lineage>
</organism>
<protein>
    <submittedName>
        <fullName evidence="2">Uncharacterized protein</fullName>
    </submittedName>
</protein>
<evidence type="ECO:0000313" key="3">
    <source>
        <dbReference type="Proteomes" id="UP000799291"/>
    </source>
</evidence>
<name>A0A6G1IDI0_9PLEO</name>
<accession>A0A6G1IDI0</accession>
<dbReference type="Proteomes" id="UP000799291">
    <property type="component" value="Unassembled WGS sequence"/>
</dbReference>
<dbReference type="OrthoDB" id="4829316at2759"/>
<gene>
    <name evidence="2" type="ORF">K458DRAFT_322488</name>
</gene>
<proteinExistence type="predicted"/>
<dbReference type="AlphaFoldDB" id="A0A6G1IDI0"/>
<keyword evidence="3" id="KW-1185">Reference proteome</keyword>
<sequence>MPSPSAQRSFFRTAARYLTEPHPFARNPVTVRPHPVPWNVYAKKMARTTTFVVPMLGITLGWPLAAQALFEHRM</sequence>
<evidence type="ECO:0000313" key="2">
    <source>
        <dbReference type="EMBL" id="KAF2676158.1"/>
    </source>
</evidence>
<keyword evidence="1" id="KW-1133">Transmembrane helix</keyword>
<keyword evidence="1" id="KW-0472">Membrane</keyword>
<dbReference type="EMBL" id="MU005638">
    <property type="protein sequence ID" value="KAF2676158.1"/>
    <property type="molecule type" value="Genomic_DNA"/>
</dbReference>
<keyword evidence="1" id="KW-0812">Transmembrane</keyword>
<evidence type="ECO:0000256" key="1">
    <source>
        <dbReference type="SAM" id="Phobius"/>
    </source>
</evidence>
<reference evidence="2" key="1">
    <citation type="journal article" date="2020" name="Stud. Mycol.">
        <title>101 Dothideomycetes genomes: a test case for predicting lifestyles and emergence of pathogens.</title>
        <authorList>
            <person name="Haridas S."/>
            <person name="Albert R."/>
            <person name="Binder M."/>
            <person name="Bloem J."/>
            <person name="Labutti K."/>
            <person name="Salamov A."/>
            <person name="Andreopoulos B."/>
            <person name="Baker S."/>
            <person name="Barry K."/>
            <person name="Bills G."/>
            <person name="Bluhm B."/>
            <person name="Cannon C."/>
            <person name="Castanera R."/>
            <person name="Culley D."/>
            <person name="Daum C."/>
            <person name="Ezra D."/>
            <person name="Gonzalez J."/>
            <person name="Henrissat B."/>
            <person name="Kuo A."/>
            <person name="Liang C."/>
            <person name="Lipzen A."/>
            <person name="Lutzoni F."/>
            <person name="Magnuson J."/>
            <person name="Mondo S."/>
            <person name="Nolan M."/>
            <person name="Ohm R."/>
            <person name="Pangilinan J."/>
            <person name="Park H.-J."/>
            <person name="Ramirez L."/>
            <person name="Alfaro M."/>
            <person name="Sun H."/>
            <person name="Tritt A."/>
            <person name="Yoshinaga Y."/>
            <person name="Zwiers L.-H."/>
            <person name="Turgeon B."/>
            <person name="Goodwin S."/>
            <person name="Spatafora J."/>
            <person name="Crous P."/>
            <person name="Grigoriev I."/>
        </authorList>
    </citation>
    <scope>NUCLEOTIDE SEQUENCE</scope>
    <source>
        <strain evidence="2">CBS 122367</strain>
    </source>
</reference>